<gene>
    <name evidence="2" type="ORF">A2782_00980</name>
</gene>
<protein>
    <recommendedName>
        <fullName evidence="4">Phosphoribosyl-ATP pyrophosphohydrolase</fullName>
    </recommendedName>
</protein>
<keyword evidence="1" id="KW-0175">Coiled coil</keyword>
<feature type="coiled-coil region" evidence="1">
    <location>
        <begin position="36"/>
        <end position="64"/>
    </location>
</feature>
<dbReference type="Proteomes" id="UP000177967">
    <property type="component" value="Unassembled WGS sequence"/>
</dbReference>
<accession>A0A1G1V105</accession>
<reference evidence="2 3" key="1">
    <citation type="journal article" date="2016" name="Nat. Commun.">
        <title>Thousands of microbial genomes shed light on interconnected biogeochemical processes in an aquifer system.</title>
        <authorList>
            <person name="Anantharaman K."/>
            <person name="Brown C.T."/>
            <person name="Hug L.A."/>
            <person name="Sharon I."/>
            <person name="Castelle C.J."/>
            <person name="Probst A.J."/>
            <person name="Thomas B.C."/>
            <person name="Singh A."/>
            <person name="Wilkins M.J."/>
            <person name="Karaoz U."/>
            <person name="Brodie E.L."/>
            <person name="Williams K.H."/>
            <person name="Hubbard S.S."/>
            <person name="Banfield J.F."/>
        </authorList>
    </citation>
    <scope>NUCLEOTIDE SEQUENCE [LARGE SCALE GENOMIC DNA]</scope>
</reference>
<dbReference type="EMBL" id="MHBW01000017">
    <property type="protein sequence ID" value="OGY09058.1"/>
    <property type="molecule type" value="Genomic_DNA"/>
</dbReference>
<organism evidence="2 3">
    <name type="scientific">Candidatus Blackburnbacteria bacterium RIFCSPHIGHO2_01_FULL_43_15b</name>
    <dbReference type="NCBI Taxonomy" id="1797513"/>
    <lineage>
        <taxon>Bacteria</taxon>
        <taxon>Candidatus Blackburniibacteriota</taxon>
    </lineage>
</organism>
<evidence type="ECO:0008006" key="4">
    <source>
        <dbReference type="Google" id="ProtNLM"/>
    </source>
</evidence>
<evidence type="ECO:0000313" key="3">
    <source>
        <dbReference type="Proteomes" id="UP000177967"/>
    </source>
</evidence>
<sequence>MAEFRFDKLVRDGIVDKIVGNGGTANSRTLSPTEMLDAARTKLLEEARELNQASQEEIPEELADIQELVNLLCEIAGITPEQLEKLRAQKAQKAGAFSDRTYIETVEVPDDSEWADYYRSQPDRYPKVK</sequence>
<evidence type="ECO:0000256" key="1">
    <source>
        <dbReference type="SAM" id="Coils"/>
    </source>
</evidence>
<dbReference type="AlphaFoldDB" id="A0A1G1V105"/>
<dbReference type="SUPFAM" id="SSF101386">
    <property type="entry name" value="all-alpha NTP pyrophosphatases"/>
    <property type="match status" value="1"/>
</dbReference>
<dbReference type="STRING" id="1797513.A2782_00980"/>
<dbReference type="CDD" id="cd11532">
    <property type="entry name" value="NTP-PPase_COG4997"/>
    <property type="match status" value="1"/>
</dbReference>
<proteinExistence type="predicted"/>
<name>A0A1G1V105_9BACT</name>
<dbReference type="InterPro" id="IPR038735">
    <property type="entry name" value="MSMEG_1276-like_NTP-PPase_dom"/>
</dbReference>
<evidence type="ECO:0000313" key="2">
    <source>
        <dbReference type="EMBL" id="OGY09058.1"/>
    </source>
</evidence>
<comment type="caution">
    <text evidence="2">The sequence shown here is derived from an EMBL/GenBank/DDBJ whole genome shotgun (WGS) entry which is preliminary data.</text>
</comment>